<dbReference type="InterPro" id="IPR014001">
    <property type="entry name" value="Helicase_ATP-bd"/>
</dbReference>
<dbReference type="Pfam" id="PF19306">
    <property type="entry name" value="WHD_Lhr"/>
    <property type="match status" value="1"/>
</dbReference>
<sequence length="1531" mass="164518">MARTVPALDRMQPATRRWFTGAFARPTPVQSGAWDSIANGDDTLVIAPTGSGKTLAAFLWAIDTLAHDRRPDRAGVSVLYISPLKALGVDVERNLAAPLTGIAHAAAELGDPPPRVSVGVRSGDTPAADRRALQRNPPDILITTPESLYLMLTSSAREGLTGVHTVIVDEVHAVAATKRGTHLALSLERLDELLERRAQRIGLSATVRPEERVARFLSGSAPCTVVKPRAAKTFDLRVDVPVDDMANIPAPPSPAGADDLDDAFSPTAGSLWPFIEESIVDEIEQNRSSIVFVNSRRLAERLTARLNEIAQARAGAASEVTANPSVPGGMPSYVSGSGTSSGAASVLARAHHGSVSKDQRASIEDDLKSGRLRCVVATSSLELGIDMGAVDLVIQVESPPSVASGLQRIGRAGHRVGEISRGILYPKHRTDLIHTTVTVDRMRRGEIESLAVPTNPLDILAQQTIAETAAHDLDVDAWYATVTRAMPYRELTRDVYDGVLDLISGRYPSDEFAELRPRVDYDRAARTLTARRGTLRLAVTSGGTIPDRGLFGVFLTGSSDDGQLRRVGELDEEMVYESRVGDVFALGASSWRIEEITHDRVLVSPAFGMPGRLPFWIGDSQGRPAELGAAIGEFVGAVGDEDELAARATRLGLSERARGNLSSLLAEQREATGVVPTDRTLVVERFRDELGDWRLVLHSPYGLRVHAPWASAIAAQLSARLGLDGATTATDDGIIVRLPDTDDAAPGAEVFVVDPDHVEHEVTRALADSSMFASRFRECAARALLLPRRDPGKRAPLWQQRQRSAQLLAVASQYPDFPIILETVRECLADVYDLPALVDLLTRIRSRKVRVTEVETASPSPFAAAMLFGYVGAFMYDDDAPLAERRATALSLDTALLAQLLGRVDLRELLDPTVIDDVVARLQRLAPERRARDAEDVGDLLRWLGPLTVDEVIARSREELDPASALGELVRSGRVIEIRHRGRELFAAVEDAARLRDGLGVPLPLGVPADFLTAVADPVGDLVHRFARTHGPFTVDEAAQTLGMAPAVVTSTLATLAGRHTVLEGEFVPHEGPRQSQWCHSEVLGQLRRGSLAAGRAEVEPVPTRVFSRFLLERQHVAPSSRLRGVAGVAEVIEQLAGHPVPASAWDTLVLPTRVADYAPAMLDELLSSGEVCWSGHGAIGGSDGWIALHLTDDAPLTLRPVDELETSSLHEAILAALDGGHALRAGDLRDLASDDATLQSALWELVWSGRVTNDSFSVVRAALNPTRSRSSSRPAHASRGRAPRLRTARLSSRYLAGVDAASHVPPLLGGRWSLLTRPAVDATARAAATCEILLDRFGVVTKGAVTVSEIDGGFSRMYKALTVFEDSGQVRRGYYIEGLGGAQFAAGHTVDRLRDEVDVPRDRRFEAVLIASTDPANPYGAALDWPSREDSGHRPGRKAGAVVVLVAGELIAFIERGGKTVLTFTDDADSLASAAGEVVAAVRAGRVPRIHIDQVDGQPVLTTDFGLALREAGFSSTPRGLRMNYNAGMA</sequence>
<dbReference type="GO" id="GO:0016887">
    <property type="term" value="F:ATP hydrolysis activity"/>
    <property type="evidence" value="ECO:0007669"/>
    <property type="project" value="TreeGrafter"/>
</dbReference>
<proteinExistence type="predicted"/>
<dbReference type="InterPro" id="IPR013701">
    <property type="entry name" value="Lhr-like_DEAD/DEAH_assoc"/>
</dbReference>
<keyword evidence="6" id="KW-0238">DNA-binding</keyword>
<dbReference type="GO" id="GO:0005524">
    <property type="term" value="F:ATP binding"/>
    <property type="evidence" value="ECO:0007669"/>
    <property type="project" value="UniProtKB-KW"/>
</dbReference>
<protein>
    <submittedName>
        <fullName evidence="11">ATP-dependent Lhr-like helicase</fullName>
        <ecNumber evidence="11">3.6.4.-</ecNumber>
    </submittedName>
</protein>
<dbReference type="CDD" id="cd18796">
    <property type="entry name" value="SF2_C_LHR"/>
    <property type="match status" value="1"/>
</dbReference>
<dbReference type="SUPFAM" id="SSF52540">
    <property type="entry name" value="P-loop containing nucleoside triphosphate hydrolases"/>
    <property type="match status" value="1"/>
</dbReference>
<dbReference type="InterPro" id="IPR055369">
    <property type="entry name" value="WH2_Lhr"/>
</dbReference>
<keyword evidence="5" id="KW-0067">ATP-binding</keyword>
<dbReference type="EMBL" id="JACIFP010000001">
    <property type="protein sequence ID" value="MBB4135704.1"/>
    <property type="molecule type" value="Genomic_DNA"/>
</dbReference>
<accession>A0A840EZE4</accession>
<keyword evidence="2" id="KW-0227">DNA damage</keyword>
<keyword evidence="8" id="KW-0413">Isomerase</keyword>
<dbReference type="PANTHER" id="PTHR47962">
    <property type="entry name" value="ATP-DEPENDENT HELICASE LHR-RELATED-RELATED"/>
    <property type="match status" value="1"/>
</dbReference>
<dbReference type="InterPro" id="IPR052511">
    <property type="entry name" value="ATP-dep_Helicase"/>
</dbReference>
<dbReference type="SMART" id="SM00490">
    <property type="entry name" value="HELICc"/>
    <property type="match status" value="1"/>
</dbReference>
<keyword evidence="12" id="KW-1185">Reference proteome</keyword>
<dbReference type="PROSITE" id="PS51192">
    <property type="entry name" value="HELICASE_ATP_BIND_1"/>
    <property type="match status" value="1"/>
</dbReference>
<evidence type="ECO:0000313" key="11">
    <source>
        <dbReference type="EMBL" id="MBB4135704.1"/>
    </source>
</evidence>
<dbReference type="Pfam" id="PF23236">
    <property type="entry name" value="WHD_2nd_Lhr"/>
    <property type="match status" value="1"/>
</dbReference>
<dbReference type="InterPro" id="IPR045628">
    <property type="entry name" value="Lhr_WH_dom"/>
</dbReference>
<dbReference type="NCBIfam" id="NF007284">
    <property type="entry name" value="PRK09751.1"/>
    <property type="match status" value="1"/>
</dbReference>
<evidence type="ECO:0000259" key="10">
    <source>
        <dbReference type="PROSITE" id="PS51194"/>
    </source>
</evidence>
<keyword evidence="7" id="KW-0234">DNA repair</keyword>
<dbReference type="PROSITE" id="PS51194">
    <property type="entry name" value="HELICASE_CTER"/>
    <property type="match status" value="1"/>
</dbReference>
<dbReference type="InterPro" id="IPR001650">
    <property type="entry name" value="Helicase_C-like"/>
</dbReference>
<dbReference type="InterPro" id="IPR011545">
    <property type="entry name" value="DEAD/DEAH_box_helicase_dom"/>
</dbReference>
<dbReference type="GO" id="GO:0006281">
    <property type="term" value="P:DNA repair"/>
    <property type="evidence" value="ECO:0007669"/>
    <property type="project" value="UniProtKB-KW"/>
</dbReference>
<comment type="caution">
    <text evidence="11">The sequence shown here is derived from an EMBL/GenBank/DDBJ whole genome shotgun (WGS) entry which is preliminary data.</text>
</comment>
<feature type="domain" description="Helicase C-terminal" evidence="10">
    <location>
        <begin position="274"/>
        <end position="458"/>
    </location>
</feature>
<dbReference type="InterPro" id="IPR055368">
    <property type="entry name" value="WH3_Lhr"/>
</dbReference>
<keyword evidence="1" id="KW-0547">Nucleotide-binding</keyword>
<evidence type="ECO:0000313" key="12">
    <source>
        <dbReference type="Proteomes" id="UP000551501"/>
    </source>
</evidence>
<reference evidence="11 12" key="1">
    <citation type="submission" date="2020-08" db="EMBL/GenBank/DDBJ databases">
        <title>Sequencing the genomes of 1000 actinobacteria strains.</title>
        <authorList>
            <person name="Klenk H.-P."/>
        </authorList>
    </citation>
    <scope>NUCLEOTIDE SEQUENCE [LARGE SCALE GENOMIC DNA]</scope>
    <source>
        <strain evidence="11 12">DSM 45298</strain>
    </source>
</reference>
<evidence type="ECO:0000256" key="5">
    <source>
        <dbReference type="ARBA" id="ARBA00022840"/>
    </source>
</evidence>
<dbReference type="PANTHER" id="PTHR47962:SF5">
    <property type="entry name" value="ATP-DEPENDENT HELICASE LHR-RELATED"/>
    <property type="match status" value="1"/>
</dbReference>
<feature type="domain" description="Helicase ATP-binding" evidence="9">
    <location>
        <begin position="34"/>
        <end position="225"/>
    </location>
</feature>
<dbReference type="Proteomes" id="UP000551501">
    <property type="component" value="Unassembled WGS sequence"/>
</dbReference>
<name>A0A840EZE4_9ACTN</name>
<dbReference type="InterPro" id="IPR027417">
    <property type="entry name" value="P-loop_NTPase"/>
</dbReference>
<dbReference type="Pfam" id="PF00271">
    <property type="entry name" value="Helicase_C"/>
    <property type="match status" value="1"/>
</dbReference>
<evidence type="ECO:0000256" key="1">
    <source>
        <dbReference type="ARBA" id="ARBA00022741"/>
    </source>
</evidence>
<gene>
    <name evidence="11" type="ORF">BKA16_002256</name>
</gene>
<dbReference type="Gene3D" id="3.40.50.300">
    <property type="entry name" value="P-loop containing nucleotide triphosphate hydrolases"/>
    <property type="match status" value="2"/>
</dbReference>
<dbReference type="EC" id="3.6.4.-" evidence="11"/>
<evidence type="ECO:0000256" key="6">
    <source>
        <dbReference type="ARBA" id="ARBA00023125"/>
    </source>
</evidence>
<keyword evidence="4 11" id="KW-0347">Helicase</keyword>
<keyword evidence="3 11" id="KW-0378">Hydrolase</keyword>
<evidence type="ECO:0000256" key="2">
    <source>
        <dbReference type="ARBA" id="ARBA00022763"/>
    </source>
</evidence>
<dbReference type="CDD" id="cd17922">
    <property type="entry name" value="DEXHc_LHR-like"/>
    <property type="match status" value="1"/>
</dbReference>
<evidence type="ECO:0000256" key="4">
    <source>
        <dbReference type="ARBA" id="ARBA00022806"/>
    </source>
</evidence>
<dbReference type="Pfam" id="PF00270">
    <property type="entry name" value="DEAD"/>
    <property type="match status" value="1"/>
</dbReference>
<dbReference type="GO" id="GO:0004386">
    <property type="term" value="F:helicase activity"/>
    <property type="evidence" value="ECO:0007669"/>
    <property type="project" value="UniProtKB-KW"/>
</dbReference>
<dbReference type="Pfam" id="PF08494">
    <property type="entry name" value="DEAD_assoc"/>
    <property type="match status" value="1"/>
</dbReference>
<evidence type="ECO:0000256" key="8">
    <source>
        <dbReference type="ARBA" id="ARBA00023235"/>
    </source>
</evidence>
<dbReference type="SMART" id="SM00487">
    <property type="entry name" value="DEXDc"/>
    <property type="match status" value="1"/>
</dbReference>
<evidence type="ECO:0000256" key="7">
    <source>
        <dbReference type="ARBA" id="ARBA00023204"/>
    </source>
</evidence>
<organism evidence="11 12">
    <name type="scientific">Gordonia humi</name>
    <dbReference type="NCBI Taxonomy" id="686429"/>
    <lineage>
        <taxon>Bacteria</taxon>
        <taxon>Bacillati</taxon>
        <taxon>Actinomycetota</taxon>
        <taxon>Actinomycetes</taxon>
        <taxon>Mycobacteriales</taxon>
        <taxon>Gordoniaceae</taxon>
        <taxon>Gordonia</taxon>
    </lineage>
</organism>
<dbReference type="InterPro" id="IPR055367">
    <property type="entry name" value="WH4_Lhr"/>
</dbReference>
<evidence type="ECO:0000256" key="3">
    <source>
        <dbReference type="ARBA" id="ARBA00022801"/>
    </source>
</evidence>
<dbReference type="GO" id="GO:0003677">
    <property type="term" value="F:DNA binding"/>
    <property type="evidence" value="ECO:0007669"/>
    <property type="project" value="UniProtKB-KW"/>
</dbReference>
<dbReference type="Pfam" id="PF23235">
    <property type="entry name" value="WHD_3rd_Lhr"/>
    <property type="match status" value="1"/>
</dbReference>
<dbReference type="Pfam" id="PF23234">
    <property type="entry name" value="WHD_4th_Lhr"/>
    <property type="match status" value="1"/>
</dbReference>
<evidence type="ECO:0000259" key="9">
    <source>
        <dbReference type="PROSITE" id="PS51192"/>
    </source>
</evidence>